<proteinExistence type="predicted"/>
<dbReference type="RefSeq" id="WP_367853124.1">
    <property type="nucleotide sequence ID" value="NZ_JBFOHK010000001.1"/>
</dbReference>
<organism evidence="2 3">
    <name type="scientific">Rhodanobacter lycopersici</name>
    <dbReference type="NCBI Taxonomy" id="3162487"/>
    <lineage>
        <taxon>Bacteria</taxon>
        <taxon>Pseudomonadati</taxon>
        <taxon>Pseudomonadota</taxon>
        <taxon>Gammaproteobacteria</taxon>
        <taxon>Lysobacterales</taxon>
        <taxon>Rhodanobacteraceae</taxon>
        <taxon>Rhodanobacter</taxon>
    </lineage>
</organism>
<protein>
    <submittedName>
        <fullName evidence="2">Uncharacterized protein</fullName>
    </submittedName>
</protein>
<gene>
    <name evidence="2" type="ORF">ABQJ54_04810</name>
</gene>
<comment type="caution">
    <text evidence="2">The sequence shown here is derived from an EMBL/GenBank/DDBJ whole genome shotgun (WGS) entry which is preliminary data.</text>
</comment>
<accession>A0ABV3QC48</accession>
<evidence type="ECO:0000313" key="2">
    <source>
        <dbReference type="EMBL" id="MEW9571061.1"/>
    </source>
</evidence>
<feature type="region of interest" description="Disordered" evidence="1">
    <location>
        <begin position="49"/>
        <end position="97"/>
    </location>
</feature>
<evidence type="ECO:0000313" key="3">
    <source>
        <dbReference type="Proteomes" id="UP001556220"/>
    </source>
</evidence>
<sequence length="97" mass="10376">MSDTIELLEAIGRDASLRHASVADLTRVLERVQANTSLKAAVALGDSTRLSQEFGGKPTDPPPTQQCPPGEEDEEQEDEGVKLQASAPGYSDGLRQQ</sequence>
<dbReference type="Proteomes" id="UP001556220">
    <property type="component" value="Unassembled WGS sequence"/>
</dbReference>
<dbReference type="EMBL" id="JBFOHK010000001">
    <property type="protein sequence ID" value="MEW9571061.1"/>
    <property type="molecule type" value="Genomic_DNA"/>
</dbReference>
<reference evidence="2 3" key="1">
    <citation type="submission" date="2024-06" db="EMBL/GenBank/DDBJ databases">
        <authorList>
            <person name="Woo H."/>
        </authorList>
    </citation>
    <scope>NUCLEOTIDE SEQUENCE [LARGE SCALE GENOMIC DNA]</scope>
    <source>
        <strain evidence="2 3">Si-c</strain>
    </source>
</reference>
<evidence type="ECO:0000256" key="1">
    <source>
        <dbReference type="SAM" id="MobiDB-lite"/>
    </source>
</evidence>
<name>A0ABV3QC48_9GAMM</name>
<keyword evidence="3" id="KW-1185">Reference proteome</keyword>